<dbReference type="InterPro" id="IPR037200">
    <property type="entry name" value="Isy1_sf"/>
</dbReference>
<proteinExistence type="predicted"/>
<dbReference type="Proteomes" id="UP000005408">
    <property type="component" value="Unassembled WGS sequence"/>
</dbReference>
<dbReference type="Pfam" id="PF06246">
    <property type="entry name" value="Isy1"/>
    <property type="match status" value="1"/>
</dbReference>
<dbReference type="InterPro" id="IPR009360">
    <property type="entry name" value="Isy1"/>
</dbReference>
<dbReference type="AlphaFoldDB" id="A0A8W8IR16"/>
<accession>A0A8W8IR16</accession>
<evidence type="ECO:0000313" key="1">
    <source>
        <dbReference type="EnsemblMetazoa" id="G1546.1:cds"/>
    </source>
</evidence>
<name>A0A8W8IR16_MAGGI</name>
<dbReference type="GO" id="GO:0000350">
    <property type="term" value="P:generation of catalytic spliceosome for second transesterification step"/>
    <property type="evidence" value="ECO:0007669"/>
    <property type="project" value="InterPro"/>
</dbReference>
<organism evidence="1 2">
    <name type="scientific">Magallana gigas</name>
    <name type="common">Pacific oyster</name>
    <name type="synonym">Crassostrea gigas</name>
    <dbReference type="NCBI Taxonomy" id="29159"/>
    <lineage>
        <taxon>Eukaryota</taxon>
        <taxon>Metazoa</taxon>
        <taxon>Spiralia</taxon>
        <taxon>Lophotrochozoa</taxon>
        <taxon>Mollusca</taxon>
        <taxon>Bivalvia</taxon>
        <taxon>Autobranchia</taxon>
        <taxon>Pteriomorphia</taxon>
        <taxon>Ostreida</taxon>
        <taxon>Ostreoidea</taxon>
        <taxon>Ostreidae</taxon>
        <taxon>Magallana</taxon>
    </lineage>
</organism>
<reference evidence="1" key="1">
    <citation type="submission" date="2022-08" db="UniProtKB">
        <authorList>
            <consortium name="EnsemblMetazoa"/>
        </authorList>
    </citation>
    <scope>IDENTIFICATION</scope>
    <source>
        <strain evidence="1">05x7-T-G4-1.051#20</strain>
    </source>
</reference>
<dbReference type="EnsemblMetazoa" id="G1546.1">
    <property type="protein sequence ID" value="G1546.1:cds"/>
    <property type="gene ID" value="G1546"/>
</dbReference>
<keyword evidence="2" id="KW-1185">Reference proteome</keyword>
<evidence type="ECO:0000313" key="2">
    <source>
        <dbReference type="Proteomes" id="UP000005408"/>
    </source>
</evidence>
<protein>
    <submittedName>
        <fullName evidence="1">Uncharacterized protein</fullName>
    </submittedName>
</protein>
<dbReference type="OrthoDB" id="5983780at2759"/>
<dbReference type="OMA" id="TCYSEQK"/>
<dbReference type="SUPFAM" id="SSF140102">
    <property type="entry name" value="ISY1 domain-like"/>
    <property type="match status" value="1"/>
</dbReference>
<sequence>MARNEEKQLGRLNRYYLKRQHDEMKRKNPNRPKLEALNSVEDIKHWIPSLKKDIDFHLKQLQVPCYPERKIAEINKKIDYLKIEYQAFTKKLRKLDPSLTDVPWTERSYQQCATEENLRKEPLHKQMVDSTIIPSAFVPIKTPILDKNISAEHSDTTVTNTDFSNLPDTMDAPLQFVKNQSQVTGHNRLNLAYSSSESEDDGNNT</sequence>